<protein>
    <submittedName>
        <fullName evidence="2">Uncharacterized protein YaaN involved in tellurite resistance</fullName>
    </submittedName>
</protein>
<organism evidence="2 3">
    <name type="scientific">Murimonas intestini</name>
    <dbReference type="NCBI Taxonomy" id="1337051"/>
    <lineage>
        <taxon>Bacteria</taxon>
        <taxon>Bacillati</taxon>
        <taxon>Bacillota</taxon>
        <taxon>Clostridia</taxon>
        <taxon>Lachnospirales</taxon>
        <taxon>Lachnospiraceae</taxon>
        <taxon>Murimonas</taxon>
    </lineage>
</organism>
<name>A0AB73SZB4_9FIRM</name>
<gene>
    <name evidence="2" type="ORF">C7383_11511</name>
</gene>
<dbReference type="PANTHER" id="PTHR38432">
    <property type="entry name" value="TELA-LIKE PROTEIN SAOUHSC_01408"/>
    <property type="match status" value="1"/>
</dbReference>
<comment type="caution">
    <text evidence="2">The sequence shown here is derived from an EMBL/GenBank/DDBJ whole genome shotgun (WGS) entry which is preliminary data.</text>
</comment>
<accession>A0AB73SZB4</accession>
<dbReference type="EMBL" id="QGGY01000015">
    <property type="protein sequence ID" value="PWJ72861.1"/>
    <property type="molecule type" value="Genomic_DNA"/>
</dbReference>
<proteinExistence type="inferred from homology"/>
<dbReference type="InterPro" id="IPR008863">
    <property type="entry name" value="Toxic_anion-R_TelA"/>
</dbReference>
<dbReference type="AlphaFoldDB" id="A0AB73SZB4"/>
<evidence type="ECO:0000313" key="3">
    <source>
        <dbReference type="Proteomes" id="UP000245412"/>
    </source>
</evidence>
<sequence>MSGFSLDLPKPEEIKEEVVKELMPTEQEKTVIKDAVKEKADMIMAVDLDSLTERREFVQVVETFGADIIKQSESKNSILQKRIGDFSKAGGESGEVAKGLADLSIKMKDLDPSGLDFTKTGVLGKFFNPIRRYFERYKTADAEIAEIVKSLDKGKAILKNDNTTLEIEQANMRDLTKQLTQKIELGAQLDSYLTNSVENAKAAGTDPERIKFIEEEIIFPLRQRLIDFQQLLAVNQQGIIAMEVIRKNNLELIRAVDRAKTVTVSALRVAVTVAGALYNQKIVLEKVQMLNETTNNMITATSRMLKEQGVAIQKEAIEASISPDTLIQAFSDTLSALDDINAYKTKALPQMVQTIQEFRTIAEEGEKQLQKLEKGKSFSL</sequence>
<evidence type="ECO:0000256" key="1">
    <source>
        <dbReference type="ARBA" id="ARBA00005541"/>
    </source>
</evidence>
<dbReference type="Proteomes" id="UP000245412">
    <property type="component" value="Unassembled WGS sequence"/>
</dbReference>
<keyword evidence="3" id="KW-1185">Reference proteome</keyword>
<reference evidence="2 3" key="1">
    <citation type="submission" date="2018-05" db="EMBL/GenBank/DDBJ databases">
        <authorList>
            <person name="Goeker M."/>
            <person name="Huntemann M."/>
            <person name="Clum A."/>
            <person name="Pillay M."/>
            <person name="Palaniappan K."/>
            <person name="Varghese N."/>
            <person name="Mikhailova N."/>
            <person name="Stamatis D."/>
            <person name="Reddy T."/>
            <person name="Daum C."/>
            <person name="Shapiro N."/>
            <person name="Ivanova N."/>
            <person name="Kyrpides N."/>
            <person name="Woyke T."/>
        </authorList>
    </citation>
    <scope>NUCLEOTIDE SEQUENCE [LARGE SCALE GENOMIC DNA]</scope>
    <source>
        <strain evidence="2 3">DSM 26524</strain>
    </source>
</reference>
<dbReference type="RefSeq" id="WP_109748041.1">
    <property type="nucleotide sequence ID" value="NZ_CABJAT010000003.1"/>
</dbReference>
<comment type="similarity">
    <text evidence="1">Belongs to the TelA family.</text>
</comment>
<dbReference type="Pfam" id="PF05816">
    <property type="entry name" value="TelA"/>
    <property type="match status" value="1"/>
</dbReference>
<dbReference type="PANTHER" id="PTHR38432:SF1">
    <property type="entry name" value="TELA-LIKE PROTEIN SAOUHSC_01408"/>
    <property type="match status" value="1"/>
</dbReference>
<evidence type="ECO:0000313" key="2">
    <source>
        <dbReference type="EMBL" id="PWJ72861.1"/>
    </source>
</evidence>